<accession>A0A318J7M9</accession>
<dbReference type="EMBL" id="QJKB01000005">
    <property type="protein sequence ID" value="PXX42680.1"/>
    <property type="molecule type" value="Genomic_DNA"/>
</dbReference>
<sequence length="122" mass="14229">MHLHTKISFSAFDERYEMAFLYCYDKQKNYCFSLSRLPDEDYIEIMVLDQVIHRVQDLDFRLQADNILVCLDNATAAELDHIAEYRIQFQLPEESRDSLIAALQAIFAGKQGLQIDGTYLTK</sequence>
<comment type="caution">
    <text evidence="1">The sequence shown here is derived from an EMBL/GenBank/DDBJ whole genome shotgun (WGS) entry which is preliminary data.</text>
</comment>
<dbReference type="Proteomes" id="UP000247792">
    <property type="component" value="Unassembled WGS sequence"/>
</dbReference>
<keyword evidence="2" id="KW-1185">Reference proteome</keyword>
<organism evidence="1 2">
    <name type="scientific">Undibacterium pigrum</name>
    <dbReference type="NCBI Taxonomy" id="401470"/>
    <lineage>
        <taxon>Bacteria</taxon>
        <taxon>Pseudomonadati</taxon>
        <taxon>Pseudomonadota</taxon>
        <taxon>Betaproteobacteria</taxon>
        <taxon>Burkholderiales</taxon>
        <taxon>Oxalobacteraceae</taxon>
        <taxon>Undibacterium</taxon>
    </lineage>
</organism>
<protein>
    <recommendedName>
        <fullName evidence="3">Immunity protein 10 of polymorphic toxin system</fullName>
    </recommendedName>
</protein>
<evidence type="ECO:0000313" key="2">
    <source>
        <dbReference type="Proteomes" id="UP000247792"/>
    </source>
</evidence>
<gene>
    <name evidence="1" type="ORF">DFR42_105343</name>
</gene>
<evidence type="ECO:0000313" key="1">
    <source>
        <dbReference type="EMBL" id="PXX42680.1"/>
    </source>
</evidence>
<evidence type="ECO:0008006" key="3">
    <source>
        <dbReference type="Google" id="ProtNLM"/>
    </source>
</evidence>
<dbReference type="RefSeq" id="WP_110256205.1">
    <property type="nucleotide sequence ID" value="NZ_QJKB01000005.1"/>
</dbReference>
<dbReference type="AlphaFoldDB" id="A0A318J7M9"/>
<proteinExistence type="predicted"/>
<name>A0A318J7M9_9BURK</name>
<reference evidence="1 2" key="1">
    <citation type="submission" date="2018-05" db="EMBL/GenBank/DDBJ databases">
        <title>Genomic Encyclopedia of Type Strains, Phase IV (KMG-IV): sequencing the most valuable type-strain genomes for metagenomic binning, comparative biology and taxonomic classification.</title>
        <authorList>
            <person name="Goeker M."/>
        </authorList>
    </citation>
    <scope>NUCLEOTIDE SEQUENCE [LARGE SCALE GENOMIC DNA]</scope>
    <source>
        <strain evidence="1 2">DSM 19792</strain>
    </source>
</reference>
<dbReference type="OrthoDB" id="8912133at2"/>